<keyword evidence="1 4" id="KW-0349">Heme</keyword>
<feature type="chain" id="PRO_5047498744" evidence="5">
    <location>
        <begin position="25"/>
        <end position="141"/>
    </location>
</feature>
<evidence type="ECO:0000256" key="4">
    <source>
        <dbReference type="PROSITE-ProRule" id="PRU00433"/>
    </source>
</evidence>
<feature type="domain" description="Cytochrome c" evidence="6">
    <location>
        <begin position="25"/>
        <end position="139"/>
    </location>
</feature>
<protein>
    <submittedName>
        <fullName evidence="7">C-type cytochrome</fullName>
    </submittedName>
</protein>
<dbReference type="EMBL" id="JBHMEA010000038">
    <property type="protein sequence ID" value="MFB9232170.1"/>
    <property type="molecule type" value="Genomic_DNA"/>
</dbReference>
<keyword evidence="5" id="KW-0732">Signal</keyword>
<dbReference type="InterPro" id="IPR036909">
    <property type="entry name" value="Cyt_c-like_dom_sf"/>
</dbReference>
<reference evidence="7 8" key="1">
    <citation type="submission" date="2024-09" db="EMBL/GenBank/DDBJ databases">
        <authorList>
            <person name="Sun Q."/>
            <person name="Mori K."/>
        </authorList>
    </citation>
    <scope>NUCLEOTIDE SEQUENCE [LARGE SCALE GENOMIC DNA]</scope>
    <source>
        <strain evidence="7 8">CECT 8726</strain>
    </source>
</reference>
<dbReference type="Gene3D" id="1.10.760.10">
    <property type="entry name" value="Cytochrome c-like domain"/>
    <property type="match status" value="1"/>
</dbReference>
<evidence type="ECO:0000256" key="3">
    <source>
        <dbReference type="ARBA" id="ARBA00023004"/>
    </source>
</evidence>
<dbReference type="SUPFAM" id="SSF46626">
    <property type="entry name" value="Cytochrome c"/>
    <property type="match status" value="1"/>
</dbReference>
<feature type="signal peptide" evidence="5">
    <location>
        <begin position="1"/>
        <end position="24"/>
    </location>
</feature>
<keyword evidence="3 4" id="KW-0408">Iron</keyword>
<evidence type="ECO:0000256" key="2">
    <source>
        <dbReference type="ARBA" id="ARBA00022723"/>
    </source>
</evidence>
<evidence type="ECO:0000256" key="5">
    <source>
        <dbReference type="SAM" id="SignalP"/>
    </source>
</evidence>
<dbReference type="RefSeq" id="WP_213889907.1">
    <property type="nucleotide sequence ID" value="NZ_JAGFNU010000008.1"/>
</dbReference>
<evidence type="ECO:0000259" key="6">
    <source>
        <dbReference type="PROSITE" id="PS51007"/>
    </source>
</evidence>
<evidence type="ECO:0000313" key="7">
    <source>
        <dbReference type="EMBL" id="MFB9232170.1"/>
    </source>
</evidence>
<accession>A0ABV5JFD0</accession>
<gene>
    <name evidence="7" type="ORF">ACFFUT_10285</name>
</gene>
<comment type="caution">
    <text evidence="7">The sequence shown here is derived from an EMBL/GenBank/DDBJ whole genome shotgun (WGS) entry which is preliminary data.</text>
</comment>
<dbReference type="PROSITE" id="PS51007">
    <property type="entry name" value="CYTC"/>
    <property type="match status" value="1"/>
</dbReference>
<keyword evidence="2 4" id="KW-0479">Metal-binding</keyword>
<sequence length="141" mass="15123">MKHRALTLACALGAAMTFAASAFAQDSALGRTEFSMRCAVCHGDGGMGDGEIGGLFSQQPKDLTLLSKENGGAFPFSEVYQAVDGRRDIAAHGMRTMPVWGDYFMADSMRDLPSSHGLDSEAIVQGRILSVVYFLQSIQQP</sequence>
<organism evidence="7 8">
    <name type="scientific">Pseudohalocynthiibacter aestuariivivens</name>
    <dbReference type="NCBI Taxonomy" id="1591409"/>
    <lineage>
        <taxon>Bacteria</taxon>
        <taxon>Pseudomonadati</taxon>
        <taxon>Pseudomonadota</taxon>
        <taxon>Alphaproteobacteria</taxon>
        <taxon>Rhodobacterales</taxon>
        <taxon>Paracoccaceae</taxon>
        <taxon>Pseudohalocynthiibacter</taxon>
    </lineage>
</organism>
<evidence type="ECO:0000313" key="8">
    <source>
        <dbReference type="Proteomes" id="UP001589683"/>
    </source>
</evidence>
<proteinExistence type="predicted"/>
<dbReference type="InterPro" id="IPR009056">
    <property type="entry name" value="Cyt_c-like_dom"/>
</dbReference>
<evidence type="ECO:0000256" key="1">
    <source>
        <dbReference type="ARBA" id="ARBA00022617"/>
    </source>
</evidence>
<dbReference type="Proteomes" id="UP001589683">
    <property type="component" value="Unassembled WGS sequence"/>
</dbReference>
<keyword evidence="8" id="KW-1185">Reference proteome</keyword>
<name>A0ABV5JFD0_9RHOB</name>